<name>A0A5J4YLP4_PORPP</name>
<gene>
    <name evidence="3" type="ORF">FVE85_2578</name>
</gene>
<feature type="compositionally biased region" description="Basic residues" evidence="1">
    <location>
        <begin position="32"/>
        <end position="41"/>
    </location>
</feature>
<proteinExistence type="predicted"/>
<dbReference type="PROSITE" id="PS50090">
    <property type="entry name" value="MYB_LIKE"/>
    <property type="match status" value="2"/>
</dbReference>
<evidence type="ECO:0000313" key="3">
    <source>
        <dbReference type="EMBL" id="KAA8491563.1"/>
    </source>
</evidence>
<dbReference type="Pfam" id="PF00249">
    <property type="entry name" value="Myb_DNA-binding"/>
    <property type="match status" value="1"/>
</dbReference>
<evidence type="ECO:0000256" key="1">
    <source>
        <dbReference type="SAM" id="MobiDB-lite"/>
    </source>
</evidence>
<feature type="compositionally biased region" description="Basic and acidic residues" evidence="1">
    <location>
        <begin position="16"/>
        <end position="31"/>
    </location>
</feature>
<dbReference type="CDD" id="cd00167">
    <property type="entry name" value="SANT"/>
    <property type="match status" value="1"/>
</dbReference>
<dbReference type="EMBL" id="VRMN01000013">
    <property type="protein sequence ID" value="KAA8491563.1"/>
    <property type="molecule type" value="Genomic_DNA"/>
</dbReference>
<feature type="compositionally biased region" description="Basic and acidic residues" evidence="1">
    <location>
        <begin position="139"/>
        <end position="159"/>
    </location>
</feature>
<sequence>MPELAAHTTTPGDDASAVRDAERKRAAEREAKKARHKRRKKELGEEEYRRLKSEKQKRKQARKERQTRQAGGKAREADVAALETTHDAYAAQTAPPQVKSGVNMEPGVARESRALTMDGESGAKPGAKVVTAVAADAQVRPREGPQEQPRIESETESHTDPQLLATHQSKPRTKQKTAIRTANMLVYRNPLPVDEVSFFFEHDADFTTMCSKAQDIATMSEKRTYKWHEEHKHEFLSGPFTSSERRQLWMAMAATARAHSMQCSAPEHLQIIAQSRPRLYPAGFWLRVADLMPQRSVQSVLAQAGNLLSKVGEKRGPWSEEEDAQLYFMLGATPDEKNDKFKWQKIGDELGRSRSACRERYRALEARKEHERKDIANGSLGPSEVQLVMNRVARLGFLHELAQRPLIPWQEVARGVPHRTARQCQAAWVIEVEQRGRNHKSFSQISGTDLGLIRKLKALPSNCVRLSQIPWDQLVPGLDPSRARARFRTLSRFYIPEIKTCPRAEREEKFPWRERVRVIEANIAQVVERTDRRKVRRYKVNVPPSMQSLLEVDSGCTGDAGQSVTPAESK</sequence>
<dbReference type="AlphaFoldDB" id="A0A5J4YLP4"/>
<reference evidence="4" key="1">
    <citation type="journal article" date="2019" name="Nat. Commun.">
        <title>Expansion of phycobilisome linker gene families in mesophilic red algae.</title>
        <authorList>
            <person name="Lee J."/>
            <person name="Kim D."/>
            <person name="Bhattacharya D."/>
            <person name="Yoon H.S."/>
        </authorList>
    </citation>
    <scope>NUCLEOTIDE SEQUENCE [LARGE SCALE GENOMIC DNA]</scope>
    <source>
        <strain evidence="4">CCMP 1328</strain>
    </source>
</reference>
<feature type="compositionally biased region" description="Basic and acidic residues" evidence="1">
    <location>
        <begin position="63"/>
        <end position="78"/>
    </location>
</feature>
<dbReference type="InterPro" id="IPR001005">
    <property type="entry name" value="SANT/Myb"/>
</dbReference>
<organism evidence="3 4">
    <name type="scientific">Porphyridium purpureum</name>
    <name type="common">Red alga</name>
    <name type="synonym">Porphyridium cruentum</name>
    <dbReference type="NCBI Taxonomy" id="35688"/>
    <lineage>
        <taxon>Eukaryota</taxon>
        <taxon>Rhodophyta</taxon>
        <taxon>Bangiophyceae</taxon>
        <taxon>Porphyridiales</taxon>
        <taxon>Porphyridiaceae</taxon>
        <taxon>Porphyridium</taxon>
    </lineage>
</organism>
<dbReference type="PANTHER" id="PTHR47430:SF4">
    <property type="entry name" value="GB|AAC33480.1"/>
    <property type="match status" value="1"/>
</dbReference>
<comment type="caution">
    <text evidence="3">The sequence shown here is derived from an EMBL/GenBank/DDBJ whole genome shotgun (WGS) entry which is preliminary data.</text>
</comment>
<dbReference type="Proteomes" id="UP000324585">
    <property type="component" value="Unassembled WGS sequence"/>
</dbReference>
<dbReference type="SUPFAM" id="SSF46689">
    <property type="entry name" value="Homeodomain-like"/>
    <property type="match status" value="1"/>
</dbReference>
<accession>A0A5J4YLP4</accession>
<feature type="domain" description="Myb-like" evidence="2">
    <location>
        <begin position="310"/>
        <end position="365"/>
    </location>
</feature>
<feature type="region of interest" description="Disordered" evidence="1">
    <location>
        <begin position="137"/>
        <end position="177"/>
    </location>
</feature>
<dbReference type="OrthoDB" id="2143914at2759"/>
<keyword evidence="4" id="KW-1185">Reference proteome</keyword>
<dbReference type="InterPro" id="IPR009057">
    <property type="entry name" value="Homeodomain-like_sf"/>
</dbReference>
<feature type="domain" description="Myb-like" evidence="2">
    <location>
        <begin position="372"/>
        <end position="428"/>
    </location>
</feature>
<feature type="compositionally biased region" description="Basic and acidic residues" evidence="1">
    <location>
        <begin position="42"/>
        <end position="54"/>
    </location>
</feature>
<protein>
    <recommendedName>
        <fullName evidence="2">Myb-like domain-containing protein</fullName>
    </recommendedName>
</protein>
<dbReference type="PANTHER" id="PTHR47430">
    <property type="entry name" value="GB|AAC33480.1"/>
    <property type="match status" value="1"/>
</dbReference>
<evidence type="ECO:0000259" key="2">
    <source>
        <dbReference type="PROSITE" id="PS50090"/>
    </source>
</evidence>
<dbReference type="Gene3D" id="1.10.10.60">
    <property type="entry name" value="Homeodomain-like"/>
    <property type="match status" value="1"/>
</dbReference>
<feature type="region of interest" description="Disordered" evidence="1">
    <location>
        <begin position="1"/>
        <end position="103"/>
    </location>
</feature>
<dbReference type="SMART" id="SM00717">
    <property type="entry name" value="SANT"/>
    <property type="match status" value="2"/>
</dbReference>
<evidence type="ECO:0000313" key="4">
    <source>
        <dbReference type="Proteomes" id="UP000324585"/>
    </source>
</evidence>